<dbReference type="EMBL" id="CATNWA010016884">
    <property type="protein sequence ID" value="CAI9596095.1"/>
    <property type="molecule type" value="Genomic_DNA"/>
</dbReference>
<feature type="non-terminal residue" evidence="3">
    <location>
        <position position="244"/>
    </location>
</feature>
<dbReference type="PANTHER" id="PTHR12047">
    <property type="entry name" value="FANCONI ANEMIA GROUP A PROTEIN"/>
    <property type="match status" value="1"/>
</dbReference>
<protein>
    <submittedName>
        <fullName evidence="3">Uncharacterized protein</fullName>
    </submittedName>
</protein>
<sequence length="244" mass="26925">MKVRYLACPDSGTLSCQAAITACILLFQVSIEDMGLYEDLAVGSDKDQPQSPAQQDVEKAVKIFENTGKIPASVMEASIFRRPYFTSRFLPALLTPRVLPKVPDSLTLLIDSLKRADKIPANMLSSYVDACELEKHRKLEGNEKMDVSLNEEPMARLQAALWELRPYVMDGRRYDEVSSQVAVISDRLTAAMGSGNPSTTPGISEELFSRNIEELEPQELTVSDLLLTSFCQCVMAASSTNPPD</sequence>
<organism evidence="3 4">
    <name type="scientific">Staurois parvus</name>
    <dbReference type="NCBI Taxonomy" id="386267"/>
    <lineage>
        <taxon>Eukaryota</taxon>
        <taxon>Metazoa</taxon>
        <taxon>Chordata</taxon>
        <taxon>Craniata</taxon>
        <taxon>Vertebrata</taxon>
        <taxon>Euteleostomi</taxon>
        <taxon>Amphibia</taxon>
        <taxon>Batrachia</taxon>
        <taxon>Anura</taxon>
        <taxon>Neobatrachia</taxon>
        <taxon>Ranoidea</taxon>
        <taxon>Ranidae</taxon>
        <taxon>Staurois</taxon>
    </lineage>
</organism>
<keyword evidence="4" id="KW-1185">Reference proteome</keyword>
<dbReference type="PANTHER" id="PTHR12047:SF2">
    <property type="entry name" value="FANCONI ANEMIA GROUP A PROTEIN"/>
    <property type="match status" value="1"/>
</dbReference>
<gene>
    <name evidence="3" type="ORF">SPARVUS_LOCUS12014923</name>
</gene>
<feature type="domain" description="Fanconi anaemia group A protein arcN subdomain" evidence="2">
    <location>
        <begin position="152"/>
        <end position="244"/>
    </location>
</feature>
<dbReference type="Pfam" id="PF24781">
    <property type="entry name" value="FANCA_helical"/>
    <property type="match status" value="1"/>
</dbReference>
<evidence type="ECO:0000313" key="3">
    <source>
        <dbReference type="EMBL" id="CAI9596095.1"/>
    </source>
</evidence>
<dbReference type="InterPro" id="IPR055387">
    <property type="entry name" value="FANCA_arcN"/>
</dbReference>
<reference evidence="3" key="1">
    <citation type="submission" date="2023-05" db="EMBL/GenBank/DDBJ databases">
        <authorList>
            <person name="Stuckert A."/>
        </authorList>
    </citation>
    <scope>NUCLEOTIDE SEQUENCE</scope>
</reference>
<accession>A0ABN9FGF0</accession>
<evidence type="ECO:0000313" key="4">
    <source>
        <dbReference type="Proteomes" id="UP001162483"/>
    </source>
</evidence>
<evidence type="ECO:0000259" key="2">
    <source>
        <dbReference type="Pfam" id="PF24783"/>
    </source>
</evidence>
<feature type="domain" description="Fanconi anaemia group A protein helical" evidence="1">
    <location>
        <begin position="50"/>
        <end position="131"/>
    </location>
</feature>
<dbReference type="InterPro" id="IPR003516">
    <property type="entry name" value="FANCA"/>
</dbReference>
<comment type="caution">
    <text evidence="3">The sequence shown here is derived from an EMBL/GenBank/DDBJ whole genome shotgun (WGS) entry which is preliminary data.</text>
</comment>
<proteinExistence type="predicted"/>
<dbReference type="Proteomes" id="UP001162483">
    <property type="component" value="Unassembled WGS sequence"/>
</dbReference>
<evidence type="ECO:0000259" key="1">
    <source>
        <dbReference type="Pfam" id="PF24781"/>
    </source>
</evidence>
<dbReference type="Pfam" id="PF24783">
    <property type="entry name" value="FANCA_arcN"/>
    <property type="match status" value="1"/>
</dbReference>
<dbReference type="InterPro" id="IPR055386">
    <property type="entry name" value="FANCA_helical"/>
</dbReference>
<dbReference type="PROSITE" id="PS51257">
    <property type="entry name" value="PROKAR_LIPOPROTEIN"/>
    <property type="match status" value="1"/>
</dbReference>
<name>A0ABN9FGF0_9NEOB</name>